<dbReference type="RefSeq" id="WP_066236934.1">
    <property type="nucleotide sequence ID" value="NZ_LRFC01000001.1"/>
</dbReference>
<evidence type="ECO:0000313" key="8">
    <source>
        <dbReference type="EMBL" id="KZE69370.1"/>
    </source>
</evidence>
<keyword evidence="5 6" id="KW-0472">Membrane</keyword>
<evidence type="ECO:0000256" key="4">
    <source>
        <dbReference type="ARBA" id="ARBA00022989"/>
    </source>
</evidence>
<evidence type="ECO:0000256" key="5">
    <source>
        <dbReference type="ARBA" id="ARBA00023136"/>
    </source>
</evidence>
<dbReference type="InterPro" id="IPR011701">
    <property type="entry name" value="MFS"/>
</dbReference>
<dbReference type="Proteomes" id="UP000076567">
    <property type="component" value="Unassembled WGS sequence"/>
</dbReference>
<keyword evidence="3 6" id="KW-0812">Transmembrane</keyword>
<dbReference type="PROSITE" id="PS50850">
    <property type="entry name" value="MFS"/>
    <property type="match status" value="1"/>
</dbReference>
<dbReference type="InterPro" id="IPR020846">
    <property type="entry name" value="MFS_dom"/>
</dbReference>
<evidence type="ECO:0000256" key="1">
    <source>
        <dbReference type="ARBA" id="ARBA00004651"/>
    </source>
</evidence>
<comment type="subcellular location">
    <subcellularLocation>
        <location evidence="1">Cell membrane</location>
        <topology evidence="1">Multi-pass membrane protein</topology>
    </subcellularLocation>
</comment>
<dbReference type="EMBL" id="LRFC01000001">
    <property type="protein sequence ID" value="KZE69370.1"/>
    <property type="molecule type" value="Genomic_DNA"/>
</dbReference>
<dbReference type="AlphaFoldDB" id="A0A165P8V8"/>
<evidence type="ECO:0000259" key="7">
    <source>
        <dbReference type="PROSITE" id="PS50850"/>
    </source>
</evidence>
<dbReference type="SUPFAM" id="SSF103473">
    <property type="entry name" value="MFS general substrate transporter"/>
    <property type="match status" value="1"/>
</dbReference>
<dbReference type="Pfam" id="PF07690">
    <property type="entry name" value="MFS_1"/>
    <property type="match status" value="1"/>
</dbReference>
<keyword evidence="2" id="KW-0813">Transport</keyword>
<accession>A0A165P8V8</accession>
<evidence type="ECO:0000256" key="2">
    <source>
        <dbReference type="ARBA" id="ARBA00022448"/>
    </source>
</evidence>
<dbReference type="GO" id="GO:0005886">
    <property type="term" value="C:plasma membrane"/>
    <property type="evidence" value="ECO:0007669"/>
    <property type="project" value="UniProtKB-SubCell"/>
</dbReference>
<protein>
    <submittedName>
        <fullName evidence="8">Fosmidomycin resistance protein</fullName>
    </submittedName>
</protein>
<dbReference type="PANTHER" id="PTHR43129">
    <property type="entry name" value="FOSMIDOMYCIN RESISTANCE PROTEIN"/>
    <property type="match status" value="1"/>
</dbReference>
<dbReference type="CDD" id="cd17478">
    <property type="entry name" value="MFS_FsR"/>
    <property type="match status" value="1"/>
</dbReference>
<proteinExistence type="predicted"/>
<dbReference type="PANTHER" id="PTHR43129:SF1">
    <property type="entry name" value="FOSMIDOMYCIN RESISTANCE PROTEIN"/>
    <property type="match status" value="1"/>
</dbReference>
<gene>
    <name evidence="8" type="ORF">AWM68_03645</name>
</gene>
<feature type="domain" description="Major facilitator superfamily (MFS) profile" evidence="7">
    <location>
        <begin position="23"/>
        <end position="406"/>
    </location>
</feature>
<dbReference type="OrthoDB" id="9770492at2"/>
<sequence length="412" mass="44854">MAAPTEEKTPSLASSQQKTIYSILFAISFVHLLNDSMQAVIPAIFPILEKSMNLTFTQLGWIAFTLNITSSIMQPVIGWYTDRTTSPYLLPFGMMASLIGMLGIAFADSFYLIILSVIGIGLGSAVFHPEGSRVAYMAAGNRRGLAQSIYQVGGNTGSSLAPVMTALVFVPLGQFGAVWFTSLAAIAIFVLFYVSGWYAKQLVHFPRVKKQTGEKKAIDKKRKNQVIGAMALLVFLVFARSWYFSGIGNYYQFYLIQDYGLSIRQAQVYLFVFMASGVLGTFFGGPIADRLGKRNMIFWSMVGTAPLALVLPHVGLWAVIPLFFVIGFILNTSFSVTVVYAQELVPGRIGMVSGLIVGLAFGMGALGSVVLGKVADLTSISNTMLLISFLPLLGLLTVMLPTDKTLEKWSNE</sequence>
<feature type="transmembrane region" description="Helical" evidence="6">
    <location>
        <begin position="149"/>
        <end position="170"/>
    </location>
</feature>
<name>A0A165P8V8_9BACL</name>
<feature type="transmembrane region" description="Helical" evidence="6">
    <location>
        <begin position="352"/>
        <end position="371"/>
    </location>
</feature>
<dbReference type="InterPro" id="IPR036259">
    <property type="entry name" value="MFS_trans_sf"/>
</dbReference>
<feature type="transmembrane region" description="Helical" evidence="6">
    <location>
        <begin position="20"/>
        <end position="47"/>
    </location>
</feature>
<evidence type="ECO:0000256" key="6">
    <source>
        <dbReference type="SAM" id="Phobius"/>
    </source>
</evidence>
<keyword evidence="4 6" id="KW-1133">Transmembrane helix</keyword>
<comment type="caution">
    <text evidence="8">The sequence shown here is derived from an EMBL/GenBank/DDBJ whole genome shotgun (WGS) entry which is preliminary data.</text>
</comment>
<dbReference type="Gene3D" id="1.20.1250.20">
    <property type="entry name" value="MFS general substrate transporter like domains"/>
    <property type="match status" value="1"/>
</dbReference>
<feature type="transmembrane region" description="Helical" evidence="6">
    <location>
        <begin position="176"/>
        <end position="199"/>
    </location>
</feature>
<keyword evidence="9" id="KW-1185">Reference proteome</keyword>
<evidence type="ECO:0000256" key="3">
    <source>
        <dbReference type="ARBA" id="ARBA00022692"/>
    </source>
</evidence>
<reference evidence="9" key="1">
    <citation type="submission" date="2016-01" db="EMBL/GenBank/DDBJ databases">
        <title>Draft genome of Chromobacterium sp. F49.</title>
        <authorList>
            <person name="Hong K.W."/>
        </authorList>
    </citation>
    <scope>NUCLEOTIDE SEQUENCE [LARGE SCALE GENOMIC DNA]</scope>
    <source>
        <strain evidence="9">P7IIIA</strain>
    </source>
</reference>
<feature type="transmembrane region" description="Helical" evidence="6">
    <location>
        <begin position="226"/>
        <end position="246"/>
    </location>
</feature>
<dbReference type="GO" id="GO:0022857">
    <property type="term" value="F:transmembrane transporter activity"/>
    <property type="evidence" value="ECO:0007669"/>
    <property type="project" value="InterPro"/>
</dbReference>
<feature type="transmembrane region" description="Helical" evidence="6">
    <location>
        <begin position="110"/>
        <end position="128"/>
    </location>
</feature>
<evidence type="ECO:0000313" key="9">
    <source>
        <dbReference type="Proteomes" id="UP000076567"/>
    </source>
</evidence>
<feature type="transmembrane region" description="Helical" evidence="6">
    <location>
        <begin position="87"/>
        <end position="104"/>
    </location>
</feature>
<feature type="transmembrane region" description="Helical" evidence="6">
    <location>
        <begin position="266"/>
        <end position="284"/>
    </location>
</feature>
<feature type="transmembrane region" description="Helical" evidence="6">
    <location>
        <begin position="383"/>
        <end position="400"/>
    </location>
</feature>
<organism evidence="8 9">
    <name type="scientific">Fictibacillus phosphorivorans</name>
    <dbReference type="NCBI Taxonomy" id="1221500"/>
    <lineage>
        <taxon>Bacteria</taxon>
        <taxon>Bacillati</taxon>
        <taxon>Bacillota</taxon>
        <taxon>Bacilli</taxon>
        <taxon>Bacillales</taxon>
        <taxon>Fictibacillaceae</taxon>
        <taxon>Fictibacillus</taxon>
    </lineage>
</organism>
<feature type="transmembrane region" description="Helical" evidence="6">
    <location>
        <begin position="59"/>
        <end position="80"/>
    </location>
</feature>